<evidence type="ECO:0000259" key="6">
    <source>
        <dbReference type="PROSITE" id="PS51935"/>
    </source>
</evidence>
<keyword evidence="8" id="KW-1185">Reference proteome</keyword>
<dbReference type="EMBL" id="JAUSQZ010000001">
    <property type="protein sequence ID" value="MDP9829446.1"/>
    <property type="molecule type" value="Genomic_DNA"/>
</dbReference>
<dbReference type="Pfam" id="PF00877">
    <property type="entry name" value="NLPC_P60"/>
    <property type="match status" value="1"/>
</dbReference>
<feature type="domain" description="NlpC/P60" evidence="6">
    <location>
        <begin position="326"/>
        <end position="462"/>
    </location>
</feature>
<keyword evidence="2" id="KW-0645">Protease</keyword>
<dbReference type="PANTHER" id="PTHR47359">
    <property type="entry name" value="PEPTIDOGLYCAN DL-ENDOPEPTIDASE CWLO"/>
    <property type="match status" value="1"/>
</dbReference>
<evidence type="ECO:0000313" key="8">
    <source>
        <dbReference type="Proteomes" id="UP001235712"/>
    </source>
</evidence>
<evidence type="ECO:0000313" key="7">
    <source>
        <dbReference type="EMBL" id="MDP9829446.1"/>
    </source>
</evidence>
<evidence type="ECO:0000256" key="2">
    <source>
        <dbReference type="ARBA" id="ARBA00022670"/>
    </source>
</evidence>
<evidence type="ECO:0000256" key="4">
    <source>
        <dbReference type="ARBA" id="ARBA00022807"/>
    </source>
</evidence>
<gene>
    <name evidence="7" type="ORF">J2S57_005195</name>
</gene>
<keyword evidence="3" id="KW-0378">Hydrolase</keyword>
<keyword evidence="4" id="KW-0788">Thiol protease</keyword>
<proteinExistence type="inferred from homology"/>
<dbReference type="SUPFAM" id="SSF54001">
    <property type="entry name" value="Cysteine proteinases"/>
    <property type="match status" value="1"/>
</dbReference>
<organism evidence="7 8">
    <name type="scientific">Kineosporia succinea</name>
    <dbReference type="NCBI Taxonomy" id="84632"/>
    <lineage>
        <taxon>Bacteria</taxon>
        <taxon>Bacillati</taxon>
        <taxon>Actinomycetota</taxon>
        <taxon>Actinomycetes</taxon>
        <taxon>Kineosporiales</taxon>
        <taxon>Kineosporiaceae</taxon>
        <taxon>Kineosporia</taxon>
    </lineage>
</organism>
<dbReference type="PANTHER" id="PTHR47359:SF3">
    <property type="entry name" value="NLP_P60 DOMAIN-CONTAINING PROTEIN-RELATED"/>
    <property type="match status" value="1"/>
</dbReference>
<dbReference type="Proteomes" id="UP001235712">
    <property type="component" value="Unassembled WGS sequence"/>
</dbReference>
<name>A0ABT9P9S2_9ACTN</name>
<evidence type="ECO:0000256" key="1">
    <source>
        <dbReference type="ARBA" id="ARBA00007074"/>
    </source>
</evidence>
<sequence>MAKKTPVGALDLGRLELNGTDAKKTHASLVGALTALTMTETITGASTVDLTLEDPDRTLLRSGLLTQRSTLVIDRAAFELAAVRKTGSTVSIVFEDLAVAKLRRQDSFRKVAPGAMSRAAFIESLVRADASWIKVRTTQGPTAKVELSRGTAKSNDQAGEPEDTWTAAGRIMGEIQWRVWAYRSTLNLLPDTFLKAQSPYVLTEDSQGVDDIDIDYDVGKPTATASLTGRAGFRSLVPGTAVQLEGMGPGDRVWLVESITRSAFSQQVGVNLILPLPTLPEPIEVQREEAATSGGGGGDGEAGEDGWDSINLPDDPDLSTGTKSADPKVEKFVQTALDQRGKPYDWGASGPGKFDCSGLVQYCAARAGFSGISKPTSHMYDLCKDRGQLISIEEASRTRGAVLIRVGVGQTNHIAISLGNGKTMEAMGSAYGCKIGNIGDRFTNGGLLPGMFNARTEPRRYPKRPDDGNIPIGS</sequence>
<evidence type="ECO:0000256" key="5">
    <source>
        <dbReference type="SAM" id="MobiDB-lite"/>
    </source>
</evidence>
<dbReference type="Gene3D" id="3.90.1720.10">
    <property type="entry name" value="endopeptidase domain like (from Nostoc punctiforme)"/>
    <property type="match status" value="1"/>
</dbReference>
<comment type="similarity">
    <text evidence="1">Belongs to the peptidase C40 family.</text>
</comment>
<dbReference type="InterPro" id="IPR038765">
    <property type="entry name" value="Papain-like_cys_pep_sf"/>
</dbReference>
<feature type="region of interest" description="Disordered" evidence="5">
    <location>
        <begin position="453"/>
        <end position="474"/>
    </location>
</feature>
<dbReference type="RefSeq" id="WP_307247639.1">
    <property type="nucleotide sequence ID" value="NZ_JAUSQZ010000001.1"/>
</dbReference>
<evidence type="ECO:0000256" key="3">
    <source>
        <dbReference type="ARBA" id="ARBA00022801"/>
    </source>
</evidence>
<accession>A0ABT9P9S2</accession>
<protein>
    <recommendedName>
        <fullName evidence="6">NlpC/P60 domain-containing protein</fullName>
    </recommendedName>
</protein>
<feature type="compositionally biased region" description="Basic and acidic residues" evidence="5">
    <location>
        <begin position="456"/>
        <end position="467"/>
    </location>
</feature>
<reference evidence="7 8" key="1">
    <citation type="submission" date="2023-07" db="EMBL/GenBank/DDBJ databases">
        <title>Sequencing the genomes of 1000 actinobacteria strains.</title>
        <authorList>
            <person name="Klenk H.-P."/>
        </authorList>
    </citation>
    <scope>NUCLEOTIDE SEQUENCE [LARGE SCALE GENOMIC DNA]</scope>
    <source>
        <strain evidence="7 8">DSM 44388</strain>
    </source>
</reference>
<feature type="region of interest" description="Disordered" evidence="5">
    <location>
        <begin position="288"/>
        <end position="326"/>
    </location>
</feature>
<dbReference type="PROSITE" id="PS51935">
    <property type="entry name" value="NLPC_P60"/>
    <property type="match status" value="1"/>
</dbReference>
<dbReference type="InterPro" id="IPR000064">
    <property type="entry name" value="NLP_P60_dom"/>
</dbReference>
<dbReference type="InterPro" id="IPR051794">
    <property type="entry name" value="PG_Endopeptidase_C40"/>
</dbReference>
<comment type="caution">
    <text evidence="7">The sequence shown here is derived from an EMBL/GenBank/DDBJ whole genome shotgun (WGS) entry which is preliminary data.</text>
</comment>